<keyword evidence="5" id="KW-0592">Phosphate transport</keyword>
<evidence type="ECO:0000313" key="12">
    <source>
        <dbReference type="Proteomes" id="UP001213680"/>
    </source>
</evidence>
<evidence type="ECO:0000256" key="6">
    <source>
        <dbReference type="ARBA" id="ARBA00022729"/>
    </source>
</evidence>
<feature type="transmembrane region" description="Helical" evidence="9">
    <location>
        <begin position="71"/>
        <end position="91"/>
    </location>
</feature>
<dbReference type="Proteomes" id="UP001213680">
    <property type="component" value="Chromosome"/>
</dbReference>
<protein>
    <submittedName>
        <fullName evidence="11">Substrate-binding domain-containing protein</fullName>
    </submittedName>
</protein>
<keyword evidence="8" id="KW-0449">Lipoprotein</keyword>
<feature type="domain" description="PBP" evidence="10">
    <location>
        <begin position="135"/>
        <end position="375"/>
    </location>
</feature>
<keyword evidence="12" id="KW-1185">Reference proteome</keyword>
<dbReference type="InterPro" id="IPR024370">
    <property type="entry name" value="PBP_domain"/>
</dbReference>
<keyword evidence="6" id="KW-0732">Signal</keyword>
<evidence type="ECO:0000256" key="8">
    <source>
        <dbReference type="ARBA" id="ARBA00023288"/>
    </source>
</evidence>
<evidence type="ECO:0000256" key="7">
    <source>
        <dbReference type="ARBA" id="ARBA00023139"/>
    </source>
</evidence>
<evidence type="ECO:0000256" key="5">
    <source>
        <dbReference type="ARBA" id="ARBA00022592"/>
    </source>
</evidence>
<comment type="subcellular location">
    <subcellularLocation>
        <location evidence="2">Cell membrane</location>
        <topology evidence="2">Lipid-anchor</topology>
    </subcellularLocation>
</comment>
<evidence type="ECO:0000256" key="4">
    <source>
        <dbReference type="ARBA" id="ARBA00011529"/>
    </source>
</evidence>
<keyword evidence="5" id="KW-0813">Transport</keyword>
<evidence type="ECO:0000313" key="11">
    <source>
        <dbReference type="EMBL" id="WDH76537.1"/>
    </source>
</evidence>
<evidence type="ECO:0000256" key="1">
    <source>
        <dbReference type="ARBA" id="ARBA00002841"/>
    </source>
</evidence>
<sequence>MKLLKFSIGTIFILFVTIVISIFVALFTMGDPITLGRPIIWTVWYIAVLLIVCMGLYDFSSFSKQKIRKVLGWGALAGVVLFASVKGYYMYQDSLKIEERGVELMDYQPFTNSGQLAKLDHEATVEFEEGLPRLDGATALYPMYASFVEAVYPNSEAYDPYNDQTSKVVSTTTPEAYSRLMNNQTDVIFVAGPSDRQLQAAEQKDVSLHMTPIGREAFVFFVHKDNPVESLTMEQVRGIYSGDIRNWEEVGGNSEAVRAFQRPEDSGSQTALQKMMGEQKLMEAPVEDVPEGMGGIIQQTSSYRNHKNAIGFSFRYYATEMVRDHKIKLLRIEGIEPTVETIQDGLYPLTSEFYAVTTEEKAEQYEDFLEWLESEDGQTLVEKTGYVRLD</sequence>
<comment type="similarity">
    <text evidence="3">Belongs to the PstS family.</text>
</comment>
<gene>
    <name evidence="11" type="ORF">PTI97_03165</name>
</gene>
<feature type="transmembrane region" description="Helical" evidence="9">
    <location>
        <begin position="7"/>
        <end position="27"/>
    </location>
</feature>
<evidence type="ECO:0000256" key="2">
    <source>
        <dbReference type="ARBA" id="ARBA00004193"/>
    </source>
</evidence>
<evidence type="ECO:0000256" key="9">
    <source>
        <dbReference type="SAM" id="Phobius"/>
    </source>
</evidence>
<reference evidence="11 12" key="1">
    <citation type="submission" date="2023-02" db="EMBL/GenBank/DDBJ databases">
        <title>A bacterium isolated from plastisphere.</title>
        <authorList>
            <person name="Sun Y."/>
        </authorList>
    </citation>
    <scope>NUCLEOTIDE SEQUENCE [LARGE SCALE GENOMIC DNA]</scope>
    <source>
        <strain evidence="12">a-1</strain>
    </source>
</reference>
<accession>A0ABY7X088</accession>
<dbReference type="InterPro" id="IPR050811">
    <property type="entry name" value="Phosphate_ABC_transporter"/>
</dbReference>
<dbReference type="SUPFAM" id="SSF53850">
    <property type="entry name" value="Periplasmic binding protein-like II"/>
    <property type="match status" value="1"/>
</dbReference>
<keyword evidence="9" id="KW-0472">Membrane</keyword>
<dbReference type="RefSeq" id="WP_274357207.1">
    <property type="nucleotide sequence ID" value="NZ_CP118099.1"/>
</dbReference>
<organism evidence="11 12">
    <name type="scientific">Exiguobacterium marinum</name>
    <dbReference type="NCBI Taxonomy" id="273528"/>
    <lineage>
        <taxon>Bacteria</taxon>
        <taxon>Bacillati</taxon>
        <taxon>Bacillota</taxon>
        <taxon>Bacilli</taxon>
        <taxon>Bacillales</taxon>
        <taxon>Bacillales Family XII. Incertae Sedis</taxon>
        <taxon>Exiguobacterium</taxon>
    </lineage>
</organism>
<comment type="function">
    <text evidence="1">Part of the ABC transporter complex PstSACB involved in phosphate import.</text>
</comment>
<evidence type="ECO:0000256" key="3">
    <source>
        <dbReference type="ARBA" id="ARBA00008725"/>
    </source>
</evidence>
<dbReference type="PANTHER" id="PTHR30570:SF1">
    <property type="entry name" value="PHOSPHATE-BINDING PROTEIN PSTS"/>
    <property type="match status" value="1"/>
</dbReference>
<dbReference type="Pfam" id="PF12849">
    <property type="entry name" value="PBP_like_2"/>
    <property type="match status" value="1"/>
</dbReference>
<comment type="subunit">
    <text evidence="4">The complex is composed of two ATP-binding proteins (PstB), two transmembrane proteins (PstC and PstA) and a solute-binding protein (PstS).</text>
</comment>
<name>A0ABY7X088_9BACL</name>
<evidence type="ECO:0000259" key="10">
    <source>
        <dbReference type="Pfam" id="PF12849"/>
    </source>
</evidence>
<proteinExistence type="inferred from homology"/>
<keyword evidence="7" id="KW-0564">Palmitate</keyword>
<dbReference type="PANTHER" id="PTHR30570">
    <property type="entry name" value="PERIPLASMIC PHOSPHATE BINDING COMPONENT OF PHOSPHATE ABC TRANSPORTER"/>
    <property type="match status" value="1"/>
</dbReference>
<dbReference type="Gene3D" id="3.40.190.10">
    <property type="entry name" value="Periplasmic binding protein-like II"/>
    <property type="match status" value="2"/>
</dbReference>
<feature type="transmembrane region" description="Helical" evidence="9">
    <location>
        <begin position="39"/>
        <end position="59"/>
    </location>
</feature>
<keyword evidence="9" id="KW-0812">Transmembrane</keyword>
<dbReference type="EMBL" id="CP118099">
    <property type="protein sequence ID" value="WDH76537.1"/>
    <property type="molecule type" value="Genomic_DNA"/>
</dbReference>
<keyword evidence="9" id="KW-1133">Transmembrane helix</keyword>